<dbReference type="Proteomes" id="UP000814243">
    <property type="component" value="Unassembled WGS sequence"/>
</dbReference>
<dbReference type="GO" id="GO:0005737">
    <property type="term" value="C:cytoplasm"/>
    <property type="evidence" value="ECO:0007669"/>
    <property type="project" value="UniProtKB-SubCell"/>
</dbReference>
<comment type="similarity">
    <text evidence="3">Belongs to the anamorsin family.</text>
</comment>
<reference evidence="13" key="1">
    <citation type="journal article" date="2021" name="G3 (Bethesda)">
        <title>Genome and transcriptome analysis of the beet armyworm Spodoptera exigua reveals targets for pest control. .</title>
        <authorList>
            <person name="Simon S."/>
            <person name="Breeschoten T."/>
            <person name="Jansen H.J."/>
            <person name="Dirks R.P."/>
            <person name="Schranz M.E."/>
            <person name="Ros V.I.D."/>
        </authorList>
    </citation>
    <scope>NUCLEOTIDE SEQUENCE</scope>
    <source>
        <strain evidence="13">TB_SE_WUR_2020</strain>
    </source>
</reference>
<name>A0A922M5T8_SPOEX</name>
<evidence type="ECO:0000256" key="10">
    <source>
        <dbReference type="ARBA" id="ARBA00023128"/>
    </source>
</evidence>
<keyword evidence="9" id="KW-0411">Iron-sulfur</keyword>
<dbReference type="GO" id="GO:0051537">
    <property type="term" value="F:2 iron, 2 sulfur cluster binding"/>
    <property type="evidence" value="ECO:0007669"/>
    <property type="project" value="UniProtKB-KW"/>
</dbReference>
<dbReference type="InterPro" id="IPR046408">
    <property type="entry name" value="CIAPIN1"/>
</dbReference>
<sequence length="159" mass="17587">MENLKSGDNVLIIWNNDSKNSISNLVEEIKSIIGNGSFVLENSEMITESSRPPSSYEAVISNWLSPHTVKHTDNILAIIVKLLKPNGKLILKDTTDLTSALKLNGFINVTKSPDNLYLAEKPKFECYLGDAFRCATCPYLGMPAFKPGEKVKLDLNSDI</sequence>
<keyword evidence="10" id="KW-0496">Mitochondrion</keyword>
<evidence type="ECO:0000256" key="7">
    <source>
        <dbReference type="ARBA" id="ARBA00022723"/>
    </source>
</evidence>
<dbReference type="Pfam" id="PF05093">
    <property type="entry name" value="CIAPIN1"/>
    <property type="match status" value="1"/>
</dbReference>
<evidence type="ECO:0000256" key="1">
    <source>
        <dbReference type="ARBA" id="ARBA00001966"/>
    </source>
</evidence>
<dbReference type="PANTHER" id="PTHR13273">
    <property type="entry name" value="ANAMORSIN"/>
    <property type="match status" value="1"/>
</dbReference>
<evidence type="ECO:0000313" key="13">
    <source>
        <dbReference type="EMBL" id="KAH9630473.1"/>
    </source>
</evidence>
<keyword evidence="8" id="KW-0408">Iron</keyword>
<dbReference type="SUPFAM" id="SSF53335">
    <property type="entry name" value="S-adenosyl-L-methionine-dependent methyltransferases"/>
    <property type="match status" value="1"/>
</dbReference>
<evidence type="ECO:0000256" key="4">
    <source>
        <dbReference type="ARBA" id="ARBA00022485"/>
    </source>
</evidence>
<evidence type="ECO:0000256" key="6">
    <source>
        <dbReference type="ARBA" id="ARBA00022714"/>
    </source>
</evidence>
<evidence type="ECO:0000256" key="5">
    <source>
        <dbReference type="ARBA" id="ARBA00022490"/>
    </source>
</evidence>
<comment type="subcellular location">
    <subcellularLocation>
        <location evidence="2">Cytoplasm</location>
    </subcellularLocation>
</comment>
<dbReference type="InterPro" id="IPR007785">
    <property type="entry name" value="Anamorsin"/>
</dbReference>
<dbReference type="Gene3D" id="3.40.50.150">
    <property type="entry name" value="Vaccinia Virus protein VP39"/>
    <property type="match status" value="1"/>
</dbReference>
<keyword evidence="6" id="KW-0001">2Fe-2S</keyword>
<dbReference type="EMBL" id="JACEFF010000822">
    <property type="protein sequence ID" value="KAH9630473.1"/>
    <property type="molecule type" value="Genomic_DNA"/>
</dbReference>
<evidence type="ECO:0000256" key="3">
    <source>
        <dbReference type="ARBA" id="ARBA00008169"/>
    </source>
</evidence>
<keyword evidence="5" id="KW-0963">Cytoplasm</keyword>
<evidence type="ECO:0000256" key="8">
    <source>
        <dbReference type="ARBA" id="ARBA00023004"/>
    </source>
</evidence>
<evidence type="ECO:0000259" key="12">
    <source>
        <dbReference type="Pfam" id="PF20922"/>
    </source>
</evidence>
<evidence type="ECO:0000256" key="9">
    <source>
        <dbReference type="ARBA" id="ARBA00023014"/>
    </source>
</evidence>
<dbReference type="InterPro" id="IPR049011">
    <property type="entry name" value="Anamorsin_N_metazoan"/>
</dbReference>
<gene>
    <name evidence="13" type="ORF">HF086_017011</name>
</gene>
<dbReference type="AlphaFoldDB" id="A0A922M5T8"/>
<evidence type="ECO:0000313" key="14">
    <source>
        <dbReference type="Proteomes" id="UP000814243"/>
    </source>
</evidence>
<evidence type="ECO:0000259" key="11">
    <source>
        <dbReference type="Pfam" id="PF05093"/>
    </source>
</evidence>
<feature type="domain" description="Anamorsin C-terminal" evidence="11">
    <location>
        <begin position="125"/>
        <end position="153"/>
    </location>
</feature>
<dbReference type="GO" id="GO:0046872">
    <property type="term" value="F:metal ion binding"/>
    <property type="evidence" value="ECO:0007669"/>
    <property type="project" value="UniProtKB-KW"/>
</dbReference>
<dbReference type="InterPro" id="IPR029063">
    <property type="entry name" value="SAM-dependent_MTases_sf"/>
</dbReference>
<organism evidence="13 14">
    <name type="scientific">Spodoptera exigua</name>
    <name type="common">Beet armyworm</name>
    <name type="synonym">Noctua fulgens</name>
    <dbReference type="NCBI Taxonomy" id="7107"/>
    <lineage>
        <taxon>Eukaryota</taxon>
        <taxon>Metazoa</taxon>
        <taxon>Ecdysozoa</taxon>
        <taxon>Arthropoda</taxon>
        <taxon>Hexapoda</taxon>
        <taxon>Insecta</taxon>
        <taxon>Pterygota</taxon>
        <taxon>Neoptera</taxon>
        <taxon>Endopterygota</taxon>
        <taxon>Lepidoptera</taxon>
        <taxon>Glossata</taxon>
        <taxon>Ditrysia</taxon>
        <taxon>Noctuoidea</taxon>
        <taxon>Noctuidae</taxon>
        <taxon>Amphipyrinae</taxon>
        <taxon>Spodoptera</taxon>
    </lineage>
</organism>
<comment type="caution">
    <text evidence="13">The sequence shown here is derived from an EMBL/GenBank/DDBJ whole genome shotgun (WGS) entry which is preliminary data.</text>
</comment>
<feature type="domain" description="Anamorsin N-terminal" evidence="12">
    <location>
        <begin position="7"/>
        <end position="112"/>
    </location>
</feature>
<dbReference type="GO" id="GO:0051539">
    <property type="term" value="F:4 iron, 4 sulfur cluster binding"/>
    <property type="evidence" value="ECO:0007669"/>
    <property type="project" value="UniProtKB-KW"/>
</dbReference>
<dbReference type="Pfam" id="PF20922">
    <property type="entry name" value="Anamorsin_N"/>
    <property type="match status" value="1"/>
</dbReference>
<dbReference type="PANTHER" id="PTHR13273:SF14">
    <property type="entry name" value="ANAMORSIN"/>
    <property type="match status" value="1"/>
</dbReference>
<dbReference type="GO" id="GO:0016226">
    <property type="term" value="P:iron-sulfur cluster assembly"/>
    <property type="evidence" value="ECO:0007669"/>
    <property type="project" value="InterPro"/>
</dbReference>
<keyword evidence="7" id="KW-0479">Metal-binding</keyword>
<evidence type="ECO:0000256" key="2">
    <source>
        <dbReference type="ARBA" id="ARBA00004496"/>
    </source>
</evidence>
<protein>
    <recommendedName>
        <fullName evidence="15">Anamorsin homolog</fullName>
    </recommendedName>
</protein>
<accession>A0A922M5T8</accession>
<keyword evidence="4" id="KW-0004">4Fe-4S</keyword>
<proteinExistence type="inferred from homology"/>
<evidence type="ECO:0008006" key="15">
    <source>
        <dbReference type="Google" id="ProtNLM"/>
    </source>
</evidence>
<comment type="cofactor">
    <cofactor evidence="1">
        <name>[4Fe-4S] cluster</name>
        <dbReference type="ChEBI" id="CHEBI:49883"/>
    </cofactor>
</comment>